<evidence type="ECO:0000256" key="2">
    <source>
        <dbReference type="SAM" id="SignalP"/>
    </source>
</evidence>
<keyword evidence="4" id="KW-1185">Reference proteome</keyword>
<evidence type="ECO:0000313" key="3">
    <source>
        <dbReference type="EMBL" id="RLW03011.1"/>
    </source>
</evidence>
<protein>
    <submittedName>
        <fullName evidence="3">Uncharacterized protein</fullName>
    </submittedName>
</protein>
<accession>A0A3L8SJT7</accession>
<feature type="chain" id="PRO_5017973035" evidence="2">
    <location>
        <begin position="36"/>
        <end position="147"/>
    </location>
</feature>
<proteinExistence type="predicted"/>
<dbReference type="AlphaFoldDB" id="A0A3L8SJT7"/>
<feature type="non-terminal residue" evidence="3">
    <location>
        <position position="1"/>
    </location>
</feature>
<feature type="signal peptide" evidence="2">
    <location>
        <begin position="1"/>
        <end position="35"/>
    </location>
</feature>
<organism evidence="3 4">
    <name type="scientific">Chloebia gouldiae</name>
    <name type="common">Gouldian finch</name>
    <name type="synonym">Erythrura gouldiae</name>
    <dbReference type="NCBI Taxonomy" id="44316"/>
    <lineage>
        <taxon>Eukaryota</taxon>
        <taxon>Metazoa</taxon>
        <taxon>Chordata</taxon>
        <taxon>Craniata</taxon>
        <taxon>Vertebrata</taxon>
        <taxon>Euteleostomi</taxon>
        <taxon>Archelosauria</taxon>
        <taxon>Archosauria</taxon>
        <taxon>Dinosauria</taxon>
        <taxon>Saurischia</taxon>
        <taxon>Theropoda</taxon>
        <taxon>Coelurosauria</taxon>
        <taxon>Aves</taxon>
        <taxon>Neognathae</taxon>
        <taxon>Neoaves</taxon>
        <taxon>Telluraves</taxon>
        <taxon>Australaves</taxon>
        <taxon>Passeriformes</taxon>
        <taxon>Passeroidea</taxon>
        <taxon>Passeridae</taxon>
        <taxon>Chloebia</taxon>
    </lineage>
</organism>
<dbReference type="Proteomes" id="UP000276834">
    <property type="component" value="Unassembled WGS sequence"/>
</dbReference>
<gene>
    <name evidence="3" type="ORF">DV515_00006892</name>
</gene>
<feature type="region of interest" description="Disordered" evidence="1">
    <location>
        <begin position="82"/>
        <end position="102"/>
    </location>
</feature>
<name>A0A3L8SJT7_CHLGU</name>
<comment type="caution">
    <text evidence="3">The sequence shown here is derived from an EMBL/GenBank/DDBJ whole genome shotgun (WGS) entry which is preliminary data.</text>
</comment>
<evidence type="ECO:0000313" key="4">
    <source>
        <dbReference type="Proteomes" id="UP000276834"/>
    </source>
</evidence>
<feature type="compositionally biased region" description="Low complexity" evidence="1">
    <location>
        <begin position="39"/>
        <end position="50"/>
    </location>
</feature>
<feature type="compositionally biased region" description="Low complexity" evidence="1">
    <location>
        <begin position="90"/>
        <end position="100"/>
    </location>
</feature>
<feature type="non-terminal residue" evidence="3">
    <location>
        <position position="147"/>
    </location>
</feature>
<dbReference type="EMBL" id="QUSF01000017">
    <property type="protein sequence ID" value="RLW03011.1"/>
    <property type="molecule type" value="Genomic_DNA"/>
</dbReference>
<keyword evidence="2" id="KW-0732">Signal</keyword>
<feature type="region of interest" description="Disordered" evidence="1">
    <location>
        <begin position="38"/>
        <end position="65"/>
    </location>
</feature>
<reference evidence="3 4" key="1">
    <citation type="journal article" date="2018" name="Proc. R. Soc. B">
        <title>A non-coding region near Follistatin controls head colour polymorphism in the Gouldian finch.</title>
        <authorList>
            <person name="Toomey M.B."/>
            <person name="Marques C.I."/>
            <person name="Andrade P."/>
            <person name="Araujo P.M."/>
            <person name="Sabatino S."/>
            <person name="Gazda M.A."/>
            <person name="Afonso S."/>
            <person name="Lopes R.J."/>
            <person name="Corbo J.C."/>
            <person name="Carneiro M."/>
        </authorList>
    </citation>
    <scope>NUCLEOTIDE SEQUENCE [LARGE SCALE GENOMIC DNA]</scope>
    <source>
        <strain evidence="3">Red01</strain>
        <tissue evidence="3">Muscle</tissue>
    </source>
</reference>
<evidence type="ECO:0000256" key="1">
    <source>
        <dbReference type="SAM" id="MobiDB-lite"/>
    </source>
</evidence>
<sequence length="147" mass="15133">CASPGPGASSRLSQLIPLPVLLLLLNISRWLPALPEPQPAGAQAPGQPAGSGRERPSLAHPCGSLPGDNSLQVLCFLQAPSSSRRQGTDSSTAASSTASTLGWGPSRGVSFRLALPEHISPDCGVFQAGVPAQRPSHNRTLLCRATI</sequence>